<evidence type="ECO:0000313" key="10">
    <source>
        <dbReference type="Proteomes" id="UP000601108"/>
    </source>
</evidence>
<feature type="transmembrane region" description="Helical" evidence="6">
    <location>
        <begin position="302"/>
        <end position="323"/>
    </location>
</feature>
<dbReference type="GO" id="GO:0005886">
    <property type="term" value="C:plasma membrane"/>
    <property type="evidence" value="ECO:0007669"/>
    <property type="project" value="UniProtKB-SubCell"/>
</dbReference>
<keyword evidence="3 6" id="KW-0812">Transmembrane</keyword>
<gene>
    <name evidence="9" type="ORF">GCM10007384_11660</name>
</gene>
<dbReference type="InterPro" id="IPR025857">
    <property type="entry name" value="MacB_PCD"/>
</dbReference>
<dbReference type="GO" id="GO:0022857">
    <property type="term" value="F:transmembrane transporter activity"/>
    <property type="evidence" value="ECO:0007669"/>
    <property type="project" value="TreeGrafter"/>
</dbReference>
<organism evidence="9 10">
    <name type="scientific">Aquimarina muelleri</name>
    <dbReference type="NCBI Taxonomy" id="279356"/>
    <lineage>
        <taxon>Bacteria</taxon>
        <taxon>Pseudomonadati</taxon>
        <taxon>Bacteroidota</taxon>
        <taxon>Flavobacteriia</taxon>
        <taxon>Flavobacteriales</taxon>
        <taxon>Flavobacteriaceae</taxon>
        <taxon>Aquimarina</taxon>
    </lineage>
</organism>
<feature type="transmembrane region" description="Helical" evidence="6">
    <location>
        <begin position="650"/>
        <end position="672"/>
    </location>
</feature>
<evidence type="ECO:0000256" key="5">
    <source>
        <dbReference type="ARBA" id="ARBA00023136"/>
    </source>
</evidence>
<keyword evidence="4 6" id="KW-1133">Transmembrane helix</keyword>
<feature type="transmembrane region" description="Helical" evidence="6">
    <location>
        <begin position="343"/>
        <end position="367"/>
    </location>
</feature>
<evidence type="ECO:0000256" key="4">
    <source>
        <dbReference type="ARBA" id="ARBA00022989"/>
    </source>
</evidence>
<dbReference type="Pfam" id="PF02687">
    <property type="entry name" value="FtsX"/>
    <property type="match status" value="2"/>
</dbReference>
<evidence type="ECO:0000313" key="9">
    <source>
        <dbReference type="EMBL" id="GGX11628.1"/>
    </source>
</evidence>
<keyword evidence="5 6" id="KW-0472">Membrane</keyword>
<evidence type="ECO:0000259" key="7">
    <source>
        <dbReference type="Pfam" id="PF02687"/>
    </source>
</evidence>
<dbReference type="Pfam" id="PF12704">
    <property type="entry name" value="MacB_PCD"/>
    <property type="match status" value="2"/>
</dbReference>
<feature type="domain" description="MacB-like periplasmic core" evidence="8">
    <location>
        <begin position="443"/>
        <end position="582"/>
    </location>
</feature>
<accession>A0A918JUM4</accession>
<dbReference type="InterPro" id="IPR050250">
    <property type="entry name" value="Macrolide_Exporter_MacB"/>
</dbReference>
<dbReference type="AlphaFoldDB" id="A0A918JUM4"/>
<evidence type="ECO:0000256" key="6">
    <source>
        <dbReference type="SAM" id="Phobius"/>
    </source>
</evidence>
<feature type="transmembrane region" description="Helical" evidence="6">
    <location>
        <begin position="249"/>
        <end position="268"/>
    </location>
</feature>
<evidence type="ECO:0000259" key="8">
    <source>
        <dbReference type="Pfam" id="PF12704"/>
    </source>
</evidence>
<reference evidence="9 10" key="1">
    <citation type="journal article" date="2014" name="Int. J. Syst. Evol. Microbiol.">
        <title>Complete genome sequence of Corynebacterium casei LMG S-19264T (=DSM 44701T), isolated from a smear-ripened cheese.</title>
        <authorList>
            <consortium name="US DOE Joint Genome Institute (JGI-PGF)"/>
            <person name="Walter F."/>
            <person name="Albersmeier A."/>
            <person name="Kalinowski J."/>
            <person name="Ruckert C."/>
        </authorList>
    </citation>
    <scope>NUCLEOTIDE SEQUENCE [LARGE SCALE GENOMIC DNA]</scope>
    <source>
        <strain evidence="9 10">KCTC 12285</strain>
    </source>
</reference>
<sequence length="770" mass="87282">MVYVNYERSYDSFDGSEDVYRVYMDYKQGDTFVPGDAQTYNLTGPTIKNKFPEVLEQVRLYKFDEVVFTYNNKIFKEKDGALADPSYFDIFKYPLLKGDLNSVLQEPNTIVLTQNLATKLFRDENPIGKDIVAFSAGNEVLLRVTGIMNNVPKTTHMKTNFLISYATIHTWDTFGNYYREPNWNQNHFFTYFKVDKNTNIDALKSKIIAWDFQGNFRERHNIESLEDIHLYSNKPYEAEVNGSAVRVKFLTAIAIVILVLAWLNYINLSTTKSLERTKEVGIRKVAGAQRAQLGIQSVIESMILNFGAILLAICISIFVLSIYNKATGSELALTVETIKQLSPVIAIVILAILLVSLYPAWVLSSYSPSKALKGKIRASANGLHIRKGLIITQFLATIVLVMSTIVITKQINHLQNQPLGTSLNNIIAFSGELLTKKDAVLEKKYEVMKNEIMKLPYVTHVVTSNTFPGDGFGNLSSSVGITYPDGTQDDHNVNYSYEVNNPEYFEMMDMKFVAGSTFLPNHKEKNQQVVINEKMAQMIGISNPKEGVGKKIKFWNEEWNITGIVKNYHHFGLKASVIPIIIRYSKVDNYMLVKFDTTITSASGYTQAITQIENVWKQTFPESTFDYTFVDKQFDAQYDDDRQFNKVFRAFTILAICIAALGLFGLTSYTCVQRKKEIGIRKVNGASIFKILKLLNIDFIKWIGIAFVIAIPIAWYAMNSWLENFAVKTTISWWIFVLAGIVTLVITLLTVSWKSFVAASGNPVNVLRDE</sequence>
<dbReference type="EMBL" id="BMWS01000006">
    <property type="protein sequence ID" value="GGX11628.1"/>
    <property type="molecule type" value="Genomic_DNA"/>
</dbReference>
<feature type="transmembrane region" description="Helical" evidence="6">
    <location>
        <begin position="388"/>
        <end position="407"/>
    </location>
</feature>
<evidence type="ECO:0000256" key="2">
    <source>
        <dbReference type="ARBA" id="ARBA00022475"/>
    </source>
</evidence>
<protein>
    <submittedName>
        <fullName evidence="9">ABC transporter permease</fullName>
    </submittedName>
</protein>
<dbReference type="Proteomes" id="UP000601108">
    <property type="component" value="Unassembled WGS sequence"/>
</dbReference>
<name>A0A918JUM4_9FLAO</name>
<feature type="domain" description="ABC3 transporter permease C-terminal" evidence="7">
    <location>
        <begin position="650"/>
        <end position="756"/>
    </location>
</feature>
<feature type="domain" description="MacB-like periplasmic core" evidence="8">
    <location>
        <begin position="7"/>
        <end position="208"/>
    </location>
</feature>
<comment type="subcellular location">
    <subcellularLocation>
        <location evidence="1">Cell membrane</location>
        <topology evidence="1">Multi-pass membrane protein</topology>
    </subcellularLocation>
</comment>
<proteinExistence type="predicted"/>
<evidence type="ECO:0000256" key="1">
    <source>
        <dbReference type="ARBA" id="ARBA00004651"/>
    </source>
</evidence>
<feature type="domain" description="ABC3 transporter permease C-terminal" evidence="7">
    <location>
        <begin position="252"/>
        <end position="366"/>
    </location>
</feature>
<keyword evidence="10" id="KW-1185">Reference proteome</keyword>
<dbReference type="InterPro" id="IPR003838">
    <property type="entry name" value="ABC3_permease_C"/>
</dbReference>
<dbReference type="PANTHER" id="PTHR30572:SF18">
    <property type="entry name" value="ABC-TYPE MACROLIDE FAMILY EXPORT SYSTEM PERMEASE COMPONENT 2"/>
    <property type="match status" value="1"/>
</dbReference>
<feature type="transmembrane region" description="Helical" evidence="6">
    <location>
        <begin position="730"/>
        <end position="751"/>
    </location>
</feature>
<dbReference type="PANTHER" id="PTHR30572">
    <property type="entry name" value="MEMBRANE COMPONENT OF TRANSPORTER-RELATED"/>
    <property type="match status" value="1"/>
</dbReference>
<keyword evidence="2" id="KW-1003">Cell membrane</keyword>
<comment type="caution">
    <text evidence="9">The sequence shown here is derived from an EMBL/GenBank/DDBJ whole genome shotgun (WGS) entry which is preliminary data.</text>
</comment>
<feature type="transmembrane region" description="Helical" evidence="6">
    <location>
        <begin position="699"/>
        <end position="718"/>
    </location>
</feature>
<evidence type="ECO:0000256" key="3">
    <source>
        <dbReference type="ARBA" id="ARBA00022692"/>
    </source>
</evidence>